<proteinExistence type="predicted"/>
<gene>
    <name evidence="2" type="ORF">APZ42_022466</name>
</gene>
<dbReference type="OrthoDB" id="542013at2759"/>
<dbReference type="PRINTS" id="PR00081">
    <property type="entry name" value="GDHRDH"/>
</dbReference>
<name>A0A164VID4_9CRUS</name>
<accession>A0A164VID4</accession>
<dbReference type="Pfam" id="PF00106">
    <property type="entry name" value="adh_short"/>
    <property type="match status" value="1"/>
</dbReference>
<dbReference type="Gene3D" id="3.40.50.720">
    <property type="entry name" value="NAD(P)-binding Rossmann-like Domain"/>
    <property type="match status" value="1"/>
</dbReference>
<reference evidence="2 3" key="1">
    <citation type="submission" date="2016-03" db="EMBL/GenBank/DDBJ databases">
        <title>EvidentialGene: Evidence-directed Construction of Genes on Genomes.</title>
        <authorList>
            <person name="Gilbert D.G."/>
            <person name="Choi J.-H."/>
            <person name="Mockaitis K."/>
            <person name="Colbourne J."/>
            <person name="Pfrender M."/>
        </authorList>
    </citation>
    <scope>NUCLEOTIDE SEQUENCE [LARGE SCALE GENOMIC DNA]</scope>
    <source>
        <strain evidence="2 3">Xinb3</strain>
        <tissue evidence="2">Complete organism</tissue>
    </source>
</reference>
<dbReference type="PANTHER" id="PTHR43157">
    <property type="entry name" value="PHOSPHATIDYLINOSITOL-GLYCAN BIOSYNTHESIS CLASS F PROTEIN-RELATED"/>
    <property type="match status" value="1"/>
</dbReference>
<evidence type="ECO:0000313" key="2">
    <source>
        <dbReference type="EMBL" id="KZS12353.1"/>
    </source>
</evidence>
<organism evidence="2 3">
    <name type="scientific">Daphnia magna</name>
    <dbReference type="NCBI Taxonomy" id="35525"/>
    <lineage>
        <taxon>Eukaryota</taxon>
        <taxon>Metazoa</taxon>
        <taxon>Ecdysozoa</taxon>
        <taxon>Arthropoda</taxon>
        <taxon>Crustacea</taxon>
        <taxon>Branchiopoda</taxon>
        <taxon>Diplostraca</taxon>
        <taxon>Cladocera</taxon>
        <taxon>Anomopoda</taxon>
        <taxon>Daphniidae</taxon>
        <taxon>Daphnia</taxon>
    </lineage>
</organism>
<dbReference type="PANTHER" id="PTHR43157:SF31">
    <property type="entry name" value="PHOSPHATIDYLINOSITOL-GLYCAN BIOSYNTHESIS CLASS F PROTEIN"/>
    <property type="match status" value="1"/>
</dbReference>
<sequence length="352" mass="39380">MVIFSLSHIRNSYITMLISIQKRGNIVEFSSAIDRLLRYEVDFDEIGNLSRKRFGGPVCRCFSRLDNKLIVITGATSGIGLVVAQLLANRGASIIFTARNSDEGIVIQNYLRTATKNPKIYCKYLDLNDFASIHKFVLHVNQACSTVDLLINNAGVFFHPPSETVDKFDVTFQTNYLGHFLLTELLLPKLAATSRVIFLSSAAHFLAKSLDVKTVAAFDPEAGGLSARFQSYANSKLCLLLYSKILAQRCKERTINVYSVDPGSVETSIYRHFPFLQNPILKALQRPIRYIVVRTPLQGAQTVLHCAVSPHLSKETGLYYSDLVSKTPSDLSQDVELSTHLYDYSRLWTGLV</sequence>
<dbReference type="Proteomes" id="UP000076858">
    <property type="component" value="Unassembled WGS sequence"/>
</dbReference>
<comment type="caution">
    <text evidence="2">The sequence shown here is derived from an EMBL/GenBank/DDBJ whole genome shotgun (WGS) entry which is preliminary data.</text>
</comment>
<dbReference type="STRING" id="35525.A0A164VID4"/>
<protein>
    <recommendedName>
        <fullName evidence="4">Dehydrogenase/reductase SDR family member on chromosome X</fullName>
    </recommendedName>
</protein>
<evidence type="ECO:0008006" key="4">
    <source>
        <dbReference type="Google" id="ProtNLM"/>
    </source>
</evidence>
<dbReference type="GO" id="GO:0016491">
    <property type="term" value="F:oxidoreductase activity"/>
    <property type="evidence" value="ECO:0007669"/>
    <property type="project" value="UniProtKB-KW"/>
</dbReference>
<dbReference type="InterPro" id="IPR036291">
    <property type="entry name" value="NAD(P)-bd_dom_sf"/>
</dbReference>
<dbReference type="EMBL" id="LRGB01001361">
    <property type="protein sequence ID" value="KZS12353.1"/>
    <property type="molecule type" value="Genomic_DNA"/>
</dbReference>
<keyword evidence="1" id="KW-0560">Oxidoreductase</keyword>
<dbReference type="SUPFAM" id="SSF51735">
    <property type="entry name" value="NAD(P)-binding Rossmann-fold domains"/>
    <property type="match status" value="1"/>
</dbReference>
<evidence type="ECO:0000256" key="1">
    <source>
        <dbReference type="ARBA" id="ARBA00023002"/>
    </source>
</evidence>
<dbReference type="AlphaFoldDB" id="A0A164VID4"/>
<evidence type="ECO:0000313" key="3">
    <source>
        <dbReference type="Proteomes" id="UP000076858"/>
    </source>
</evidence>
<dbReference type="InterPro" id="IPR002347">
    <property type="entry name" value="SDR_fam"/>
</dbReference>
<keyword evidence="3" id="KW-1185">Reference proteome</keyword>